<evidence type="ECO:0000313" key="2">
    <source>
        <dbReference type="EMBL" id="AQS22423.1"/>
    </source>
</evidence>
<evidence type="ECO:0000256" key="1">
    <source>
        <dbReference type="SAM" id="MobiDB-lite"/>
    </source>
</evidence>
<dbReference type="AlphaFoldDB" id="A0A1S6GKQ6"/>
<feature type="compositionally biased region" description="Basic and acidic residues" evidence="1">
    <location>
        <begin position="189"/>
        <end position="199"/>
    </location>
</feature>
<geneLocation type="plasmid" evidence="2">
    <name>pCBMA213_2</name>
</geneLocation>
<feature type="region of interest" description="Disordered" evidence="1">
    <location>
        <begin position="173"/>
        <end position="199"/>
    </location>
</feature>
<keyword evidence="2" id="KW-0614">Plasmid</keyword>
<gene>
    <name evidence="2" type="ORF">pCBMA213_2_00059</name>
</gene>
<proteinExistence type="predicted"/>
<organism evidence="2">
    <name type="scientific">Mycolicibacterium sp. CBMA 213</name>
    <dbReference type="NCBI Taxonomy" id="1968788"/>
    <lineage>
        <taxon>Bacteria</taxon>
        <taxon>Bacillati</taxon>
        <taxon>Actinomycetota</taxon>
        <taxon>Actinomycetes</taxon>
        <taxon>Mycobacteriales</taxon>
        <taxon>Mycobacteriaceae</taxon>
        <taxon>Mycolicibacterium</taxon>
    </lineage>
</organism>
<dbReference type="RefSeq" id="WP_155909900.1">
    <property type="nucleotide sequence ID" value="NZ_KY349138.1"/>
</dbReference>
<sequence length="199" mass="21685">MGIDYVPGAELGIDHVQLKPGPATRLSWRGWLVDIYPTGAITVPEQTAADKAIADLNTLLATAYARTDTPIHHGYSADPAQWSAHSATTDRSQIRSDAVAALRAGRGIAQQLWSPRKFSVYACAEHGWRQTEMRAPYAVIMAALRAALPPHTTLGYYNDHAPSRRAIPDLFADATNHLPGSPAPRVRHPRPDSRSPRIA</sequence>
<reference evidence="2" key="1">
    <citation type="submission" date="2016-12" db="EMBL/GenBank/DDBJ databases">
        <title>Complete plasmid sequence carrying type IV-like and type VII secretion systems from an atypical mycobacteria strain.</title>
        <authorList>
            <person name="Morgado S."/>
            <person name="Marin M."/>
            <person name="Fonseca E."/>
            <person name="Freitas F."/>
            <person name="Vicente A.C."/>
        </authorList>
    </citation>
    <scope>NUCLEOTIDE SEQUENCE</scope>
    <source>
        <strain evidence="2">CBMA 213</strain>
        <plasmid evidence="2">pCBMA213_2</plasmid>
    </source>
</reference>
<name>A0A1S6GKQ6_9MYCO</name>
<dbReference type="EMBL" id="KY349138">
    <property type="protein sequence ID" value="AQS22423.1"/>
    <property type="molecule type" value="Genomic_DNA"/>
</dbReference>
<accession>A0A1S6GKQ6</accession>
<protein>
    <submittedName>
        <fullName evidence="2">Uncharacterized protein</fullName>
    </submittedName>
</protein>